<feature type="region of interest" description="Disordered" evidence="3">
    <location>
        <begin position="105"/>
        <end position="141"/>
    </location>
</feature>
<evidence type="ECO:0000256" key="2">
    <source>
        <dbReference type="PROSITE-ProRule" id="PRU00076"/>
    </source>
</evidence>
<dbReference type="AlphaFoldDB" id="A0A8W8K8K3"/>
<sequence length="141" mass="15845">MRETRPCTQCPYGKYNITTKACEICKNIKCSDLPCKHGVCYDTTAGFRCDCESGYSGIDCSEDIAEEFELPIWLPKLEIALLAVISMTILMTMGCLCLRCCKLCGCSSTDDDDEEEERRKAKPRKNHSQIPKSKSGKSFDF</sequence>
<dbReference type="InterPro" id="IPR000742">
    <property type="entry name" value="EGF"/>
</dbReference>
<dbReference type="PROSITE" id="PS00010">
    <property type="entry name" value="ASX_HYDROXYL"/>
    <property type="match status" value="1"/>
</dbReference>
<proteinExistence type="predicted"/>
<comment type="caution">
    <text evidence="2">Lacks conserved residue(s) required for the propagation of feature annotation.</text>
</comment>
<protein>
    <recommendedName>
        <fullName evidence="4">EGF-like domain-containing protein</fullName>
    </recommendedName>
</protein>
<evidence type="ECO:0000313" key="6">
    <source>
        <dbReference type="Proteomes" id="UP000005408"/>
    </source>
</evidence>
<dbReference type="PROSITE" id="PS00022">
    <property type="entry name" value="EGF_1"/>
    <property type="match status" value="1"/>
</dbReference>
<dbReference type="CDD" id="cd00054">
    <property type="entry name" value="EGF_CA"/>
    <property type="match status" value="1"/>
</dbReference>
<dbReference type="EnsemblMetazoa" id="G22438.1">
    <property type="protein sequence ID" value="G22438.1:cds"/>
    <property type="gene ID" value="G22438"/>
</dbReference>
<evidence type="ECO:0000313" key="5">
    <source>
        <dbReference type="EnsemblMetazoa" id="G22438.1:cds"/>
    </source>
</evidence>
<reference evidence="5" key="1">
    <citation type="submission" date="2022-08" db="UniProtKB">
        <authorList>
            <consortium name="EnsemblMetazoa"/>
        </authorList>
    </citation>
    <scope>IDENTIFICATION</scope>
    <source>
        <strain evidence="5">05x7-T-G4-1.051#20</strain>
    </source>
</reference>
<accession>A0A8W8K8K3</accession>
<evidence type="ECO:0000256" key="1">
    <source>
        <dbReference type="ARBA" id="ARBA00023157"/>
    </source>
</evidence>
<dbReference type="PROSITE" id="PS50026">
    <property type="entry name" value="EGF_3"/>
    <property type="match status" value="1"/>
</dbReference>
<dbReference type="SMART" id="SM00181">
    <property type="entry name" value="EGF"/>
    <property type="match status" value="1"/>
</dbReference>
<dbReference type="SUPFAM" id="SSF57196">
    <property type="entry name" value="EGF/Laminin"/>
    <property type="match status" value="1"/>
</dbReference>
<dbReference type="Pfam" id="PF00008">
    <property type="entry name" value="EGF"/>
    <property type="match status" value="1"/>
</dbReference>
<dbReference type="PROSITE" id="PS01186">
    <property type="entry name" value="EGF_2"/>
    <property type="match status" value="1"/>
</dbReference>
<keyword evidence="2" id="KW-0245">EGF-like domain</keyword>
<feature type="domain" description="EGF-like" evidence="4">
    <location>
        <begin position="26"/>
        <end position="61"/>
    </location>
</feature>
<keyword evidence="6" id="KW-1185">Reference proteome</keyword>
<dbReference type="Gene3D" id="2.10.25.10">
    <property type="entry name" value="Laminin"/>
    <property type="match status" value="1"/>
</dbReference>
<dbReference type="Proteomes" id="UP000005408">
    <property type="component" value="Unassembled WGS sequence"/>
</dbReference>
<keyword evidence="1 2" id="KW-1015">Disulfide bond</keyword>
<feature type="disulfide bond" evidence="2">
    <location>
        <begin position="30"/>
        <end position="40"/>
    </location>
</feature>
<organism evidence="5 6">
    <name type="scientific">Magallana gigas</name>
    <name type="common">Pacific oyster</name>
    <name type="synonym">Crassostrea gigas</name>
    <dbReference type="NCBI Taxonomy" id="29159"/>
    <lineage>
        <taxon>Eukaryota</taxon>
        <taxon>Metazoa</taxon>
        <taxon>Spiralia</taxon>
        <taxon>Lophotrochozoa</taxon>
        <taxon>Mollusca</taxon>
        <taxon>Bivalvia</taxon>
        <taxon>Autobranchia</taxon>
        <taxon>Pteriomorphia</taxon>
        <taxon>Ostreida</taxon>
        <taxon>Ostreoidea</taxon>
        <taxon>Ostreidae</taxon>
        <taxon>Magallana</taxon>
    </lineage>
</organism>
<dbReference type="InterPro" id="IPR000152">
    <property type="entry name" value="EGF-type_Asp/Asn_hydroxyl_site"/>
</dbReference>
<feature type="disulfide bond" evidence="2">
    <location>
        <begin position="51"/>
        <end position="60"/>
    </location>
</feature>
<evidence type="ECO:0000256" key="3">
    <source>
        <dbReference type="SAM" id="MobiDB-lite"/>
    </source>
</evidence>
<evidence type="ECO:0000259" key="4">
    <source>
        <dbReference type="PROSITE" id="PS50026"/>
    </source>
</evidence>
<name>A0A8W8K8K3_MAGGI</name>